<dbReference type="RefSeq" id="WP_345215905.1">
    <property type="nucleotide sequence ID" value="NZ_BAABGN010000007.1"/>
</dbReference>
<gene>
    <name evidence="2" type="ORF">GCM10023169_17880</name>
</gene>
<name>A0ABP8L612_9MICO</name>
<organism evidence="2 3">
    <name type="scientific">Georgenia halophila</name>
    <dbReference type="NCBI Taxonomy" id="620889"/>
    <lineage>
        <taxon>Bacteria</taxon>
        <taxon>Bacillati</taxon>
        <taxon>Actinomycetota</taxon>
        <taxon>Actinomycetes</taxon>
        <taxon>Micrococcales</taxon>
        <taxon>Bogoriellaceae</taxon>
        <taxon>Georgenia</taxon>
    </lineage>
</organism>
<keyword evidence="3" id="KW-1185">Reference proteome</keyword>
<feature type="compositionally biased region" description="Basic and acidic residues" evidence="1">
    <location>
        <begin position="1"/>
        <end position="21"/>
    </location>
</feature>
<protein>
    <recommendedName>
        <fullName evidence="4">DUF222 domain-containing protein</fullName>
    </recommendedName>
</protein>
<evidence type="ECO:0000313" key="2">
    <source>
        <dbReference type="EMBL" id="GAA4422891.1"/>
    </source>
</evidence>
<dbReference type="Proteomes" id="UP001500622">
    <property type="component" value="Unassembled WGS sequence"/>
</dbReference>
<feature type="region of interest" description="Disordered" evidence="1">
    <location>
        <begin position="1"/>
        <end position="94"/>
    </location>
</feature>
<sequence>MAKDAEGEERGGRSPRREGGRDSGSGGGTRRQSRPANDSGGRGRNERDRTGGGERARPDRRGHGDETGTRPPSRESRPDRPPEPDLPEDVEPHMLDRDARARLRTLGKTNADLAARHLVMAGRLIDEDPQRAYEHAQAAQRRAGRVDVVREAVALTAYATDRYAEALRELRTVRRLSGSNAHRPVEADCERGLGRPERALAIVAETDVAALPEEDRVELAIVASGARADLGEHEAGLVVLEGPLVPRQVSDVELRRRLDLVRADRLEELGRTEQAAALRAAAGPDLDDDDVLLMALDVEEQSEGTGGRAQTS</sequence>
<reference evidence="3" key="1">
    <citation type="journal article" date="2019" name="Int. J. Syst. Evol. Microbiol.">
        <title>The Global Catalogue of Microorganisms (GCM) 10K type strain sequencing project: providing services to taxonomists for standard genome sequencing and annotation.</title>
        <authorList>
            <consortium name="The Broad Institute Genomics Platform"/>
            <consortium name="The Broad Institute Genome Sequencing Center for Infectious Disease"/>
            <person name="Wu L."/>
            <person name="Ma J."/>
        </authorList>
    </citation>
    <scope>NUCLEOTIDE SEQUENCE [LARGE SCALE GENOMIC DNA]</scope>
    <source>
        <strain evidence="3">JCM 17810</strain>
    </source>
</reference>
<evidence type="ECO:0000256" key="1">
    <source>
        <dbReference type="SAM" id="MobiDB-lite"/>
    </source>
</evidence>
<accession>A0ABP8L612</accession>
<feature type="compositionally biased region" description="Basic and acidic residues" evidence="1">
    <location>
        <begin position="41"/>
        <end position="83"/>
    </location>
</feature>
<proteinExistence type="predicted"/>
<evidence type="ECO:0008006" key="4">
    <source>
        <dbReference type="Google" id="ProtNLM"/>
    </source>
</evidence>
<evidence type="ECO:0000313" key="3">
    <source>
        <dbReference type="Proteomes" id="UP001500622"/>
    </source>
</evidence>
<dbReference type="EMBL" id="BAABGN010000007">
    <property type="protein sequence ID" value="GAA4422891.1"/>
    <property type="molecule type" value="Genomic_DNA"/>
</dbReference>
<comment type="caution">
    <text evidence="2">The sequence shown here is derived from an EMBL/GenBank/DDBJ whole genome shotgun (WGS) entry which is preliminary data.</text>
</comment>